<reference evidence="1 2" key="1">
    <citation type="submission" date="2019-03" db="EMBL/GenBank/DDBJ databases">
        <title>Genomic Encyclopedia of Type Strains, Phase IV (KMG-IV): sequencing the most valuable type-strain genomes for metagenomic binning, comparative biology and taxonomic classification.</title>
        <authorList>
            <person name="Goeker M."/>
        </authorList>
    </citation>
    <scope>NUCLEOTIDE SEQUENCE [LARGE SCALE GENOMIC DNA]</scope>
    <source>
        <strain evidence="1 2">DSM 24979</strain>
    </source>
</reference>
<comment type="caution">
    <text evidence="1">The sequence shown here is derived from an EMBL/GenBank/DDBJ whole genome shotgun (WGS) entry which is preliminary data.</text>
</comment>
<keyword evidence="2" id="KW-1185">Reference proteome</keyword>
<evidence type="ECO:0000313" key="2">
    <source>
        <dbReference type="Proteomes" id="UP000295658"/>
    </source>
</evidence>
<proteinExistence type="predicted"/>
<dbReference type="RefSeq" id="WP_132949575.1">
    <property type="nucleotide sequence ID" value="NZ_SLUL01000022.1"/>
</dbReference>
<gene>
    <name evidence="1" type="ORF">EDD69_12220</name>
</gene>
<dbReference type="Proteomes" id="UP000295658">
    <property type="component" value="Unassembled WGS sequence"/>
</dbReference>
<accession>A0A4R1QA95</accession>
<dbReference type="EMBL" id="SLUL01000022">
    <property type="protein sequence ID" value="TCL44907.1"/>
    <property type="molecule type" value="Genomic_DNA"/>
</dbReference>
<organism evidence="1 2">
    <name type="scientific">Thermolongibacillus altinsuensis</name>
    <dbReference type="NCBI Taxonomy" id="575256"/>
    <lineage>
        <taxon>Bacteria</taxon>
        <taxon>Bacillati</taxon>
        <taxon>Bacillota</taxon>
        <taxon>Bacilli</taxon>
        <taxon>Bacillales</taxon>
        <taxon>Anoxybacillaceae</taxon>
        <taxon>Thermolongibacillus</taxon>
    </lineage>
</organism>
<dbReference type="AlphaFoldDB" id="A0A4R1QA95"/>
<sequence length="61" mass="7109">MGWIIFIGGLLFLGFLIDLFAKKRNIQIDPEEGAKNASDSERIYIETYMHNHRHSDDNPFL</sequence>
<evidence type="ECO:0000313" key="1">
    <source>
        <dbReference type="EMBL" id="TCL44907.1"/>
    </source>
</evidence>
<protein>
    <submittedName>
        <fullName evidence="1">Uncharacterized protein</fullName>
    </submittedName>
</protein>
<name>A0A4R1QA95_9BACL</name>
<dbReference type="OrthoDB" id="2942189at2"/>